<accession>A0A7S0ZYL3</accession>
<proteinExistence type="predicted"/>
<organism evidence="2">
    <name type="scientific">Noctiluca scintillans</name>
    <name type="common">Sea sparkle</name>
    <name type="synonym">Red tide dinoflagellate</name>
    <dbReference type="NCBI Taxonomy" id="2966"/>
    <lineage>
        <taxon>Eukaryota</taxon>
        <taxon>Sar</taxon>
        <taxon>Alveolata</taxon>
        <taxon>Dinophyceae</taxon>
        <taxon>Noctilucales</taxon>
        <taxon>Noctilucaceae</taxon>
        <taxon>Noctiluca</taxon>
    </lineage>
</organism>
<gene>
    <name evidence="2" type="ORF">NSCI0253_LOCUS11216</name>
</gene>
<evidence type="ECO:0000256" key="1">
    <source>
        <dbReference type="SAM" id="MobiDB-lite"/>
    </source>
</evidence>
<feature type="region of interest" description="Disordered" evidence="1">
    <location>
        <begin position="76"/>
        <end position="104"/>
    </location>
</feature>
<reference evidence="2" key="1">
    <citation type="submission" date="2021-01" db="EMBL/GenBank/DDBJ databases">
        <authorList>
            <person name="Corre E."/>
            <person name="Pelletier E."/>
            <person name="Niang G."/>
            <person name="Scheremetjew M."/>
            <person name="Finn R."/>
            <person name="Kale V."/>
            <person name="Holt S."/>
            <person name="Cochrane G."/>
            <person name="Meng A."/>
            <person name="Brown T."/>
            <person name="Cohen L."/>
        </authorList>
    </citation>
    <scope>NUCLEOTIDE SEQUENCE</scope>
</reference>
<sequence>MLPKQARNTQERRRPVMGHACVHSHLGLSSPAHASAARVRHPLLHTECFASCCACTSQVVKCCGTPRFRDMLEDSVARSAAASSPDSSPRSCESPEACGSAQAS</sequence>
<feature type="compositionally biased region" description="Low complexity" evidence="1">
    <location>
        <begin position="77"/>
        <end position="91"/>
    </location>
</feature>
<protein>
    <submittedName>
        <fullName evidence="2">Uncharacterized protein</fullName>
    </submittedName>
</protein>
<dbReference type="EMBL" id="HBFQ01016166">
    <property type="protein sequence ID" value="CAD8836868.1"/>
    <property type="molecule type" value="Transcribed_RNA"/>
</dbReference>
<name>A0A7S0ZYL3_NOCSC</name>
<dbReference type="AlphaFoldDB" id="A0A7S0ZYL3"/>
<evidence type="ECO:0000313" key="2">
    <source>
        <dbReference type="EMBL" id="CAD8836868.1"/>
    </source>
</evidence>